<dbReference type="AlphaFoldDB" id="A0A9P0C365"/>
<evidence type="ECO:0000256" key="6">
    <source>
        <dbReference type="ARBA" id="ARBA00023125"/>
    </source>
</evidence>
<evidence type="ECO:0000313" key="12">
    <source>
        <dbReference type="EMBL" id="CAH0625357.1"/>
    </source>
</evidence>
<keyword evidence="4 8" id="KW-0863">Zinc-finger</keyword>
<evidence type="ECO:0000256" key="7">
    <source>
        <dbReference type="ARBA" id="ARBA00023242"/>
    </source>
</evidence>
<feature type="domain" description="C2H2-type" evidence="10">
    <location>
        <begin position="600"/>
        <end position="627"/>
    </location>
</feature>
<sequence>MEGFCRGCLIKYNEPMELLQYTEKNRRLFVYCTGIQVKRNDTFTFQLCKDCFLNMKLACKFKKLCRTSDKRFKNYVSLKDTGDTSDFCTFLKTTEDALTLRLPMSGNSTPANQKCRDDDNDSTCTSIRNFMTDILQGEEVPDTEARIIREVIQEEADVLDESLDSHWLQDDASIDADFRLDFSFSPFSTPRAVNERCYTPKKQTNQKETQINLDILNSKKVNTIENDFINAFKGEKTKELCDLDVDEIDGIMKTPTNLDLPAFDLDKSQINMQKYHIPEVPELQINDLQASKVNSVVNADSIDSIKLQAFSKDSKDTIDKNLERALKNTDNKEFSLDDILVSPPGFQMQSAVSTPTISNILFGEKLEIPNKTLNIGQQIEPFTDIGNGENDNEIFEEFFNPKDFDIESNQTTMKENIDINIGDLKEPMSLDNIEIDELTKSVKENVIKTILEDSIVDKKDLVTEKVGNHDKTDVSIAKDKGKIIVNTETSEKFDLEKAYCYLCSKQFGNIKALCIHFSKSHRIKIIRPRSYKPKMRLCTDCGKEFSQNANFYRHIKKCLKPVQKIKCTICELQVTSQVKLERHMSSHTGKYVKKDTGKEFICSICGAIFNKVGNYTLHLRRHTKKYTQTCTECGKGFYRVSDLTVHMRIHTGERPLTCIHCPKTFSRQDGLAKHMKIHTDERPYQCDYCGSKFKIKFDLKHHIQRSTLCLRKRGLLPNIKLLPEIKEIPIKKTEVKVEINYTKCVKNPITKVLNNANDDRTMTPKTPKVHLILDKLPFIETDMSN</sequence>
<keyword evidence="5 9" id="KW-0862">Zinc</keyword>
<dbReference type="PANTHER" id="PTHR16515:SF66">
    <property type="entry name" value="C2H2-TYPE DOMAIN-CONTAINING PROTEIN"/>
    <property type="match status" value="1"/>
</dbReference>
<evidence type="ECO:0000256" key="2">
    <source>
        <dbReference type="ARBA" id="ARBA00022723"/>
    </source>
</evidence>
<dbReference type="OrthoDB" id="8922241at2759"/>
<dbReference type="InterPro" id="IPR050331">
    <property type="entry name" value="Zinc_finger"/>
</dbReference>
<evidence type="ECO:0000259" key="10">
    <source>
        <dbReference type="PROSITE" id="PS50157"/>
    </source>
</evidence>
<evidence type="ECO:0000256" key="4">
    <source>
        <dbReference type="ARBA" id="ARBA00022771"/>
    </source>
</evidence>
<dbReference type="PANTHER" id="PTHR16515">
    <property type="entry name" value="PR DOMAIN ZINC FINGER PROTEIN"/>
    <property type="match status" value="1"/>
</dbReference>
<evidence type="ECO:0000313" key="13">
    <source>
        <dbReference type="Proteomes" id="UP001154114"/>
    </source>
</evidence>
<feature type="domain" description="ZAD" evidence="11">
    <location>
        <begin position="3"/>
        <end position="75"/>
    </location>
</feature>
<feature type="domain" description="C2H2-type" evidence="10">
    <location>
        <begin position="536"/>
        <end position="565"/>
    </location>
</feature>
<keyword evidence="7" id="KW-0539">Nucleus</keyword>
<feature type="binding site" evidence="9">
    <location>
        <position position="8"/>
    </location>
    <ligand>
        <name>Zn(2+)</name>
        <dbReference type="ChEBI" id="CHEBI:29105"/>
    </ligand>
</feature>
<keyword evidence="2 9" id="KW-0479">Metal-binding</keyword>
<dbReference type="GO" id="GO:0010468">
    <property type="term" value="P:regulation of gene expression"/>
    <property type="evidence" value="ECO:0007669"/>
    <property type="project" value="TreeGrafter"/>
</dbReference>
<dbReference type="GO" id="GO:0005634">
    <property type="term" value="C:nucleus"/>
    <property type="evidence" value="ECO:0007669"/>
    <property type="project" value="UniProtKB-SubCell"/>
</dbReference>
<dbReference type="GO" id="GO:0003677">
    <property type="term" value="F:DNA binding"/>
    <property type="evidence" value="ECO:0007669"/>
    <property type="project" value="UniProtKB-KW"/>
</dbReference>
<dbReference type="SMART" id="SM00355">
    <property type="entry name" value="ZnF_C2H2"/>
    <property type="match status" value="7"/>
</dbReference>
<dbReference type="SUPFAM" id="SSF57667">
    <property type="entry name" value="beta-beta-alpha zinc fingers"/>
    <property type="match status" value="3"/>
</dbReference>
<keyword evidence="13" id="KW-1185">Reference proteome</keyword>
<feature type="domain" description="C2H2-type" evidence="10">
    <location>
        <begin position="565"/>
        <end position="592"/>
    </location>
</feature>
<dbReference type="Proteomes" id="UP001154114">
    <property type="component" value="Chromosome 7"/>
</dbReference>
<dbReference type="SUPFAM" id="SSF57716">
    <property type="entry name" value="Glucocorticoid receptor-like (DNA-binding domain)"/>
    <property type="match status" value="1"/>
</dbReference>
<feature type="domain" description="C2H2-type" evidence="10">
    <location>
        <begin position="628"/>
        <end position="655"/>
    </location>
</feature>
<evidence type="ECO:0000256" key="3">
    <source>
        <dbReference type="ARBA" id="ARBA00022737"/>
    </source>
</evidence>
<feature type="binding site" evidence="9">
    <location>
        <position position="48"/>
    </location>
    <ligand>
        <name>Zn(2+)</name>
        <dbReference type="ChEBI" id="CHEBI:29105"/>
    </ligand>
</feature>
<protein>
    <submittedName>
        <fullName evidence="12">Uncharacterized protein</fullName>
    </submittedName>
</protein>
<proteinExistence type="predicted"/>
<gene>
    <name evidence="12" type="ORF">CINC_LOCUS11975</name>
</gene>
<evidence type="ECO:0000256" key="5">
    <source>
        <dbReference type="ARBA" id="ARBA00022833"/>
    </source>
</evidence>
<evidence type="ECO:0000256" key="9">
    <source>
        <dbReference type="PROSITE-ProRule" id="PRU01263"/>
    </source>
</evidence>
<dbReference type="InterPro" id="IPR013087">
    <property type="entry name" value="Znf_C2H2_type"/>
</dbReference>
<dbReference type="PROSITE" id="PS00028">
    <property type="entry name" value="ZINC_FINGER_C2H2_1"/>
    <property type="match status" value="5"/>
</dbReference>
<feature type="binding site" evidence="9">
    <location>
        <position position="51"/>
    </location>
    <ligand>
        <name>Zn(2+)</name>
        <dbReference type="ChEBI" id="CHEBI:29105"/>
    </ligand>
</feature>
<dbReference type="Gene3D" id="3.30.160.60">
    <property type="entry name" value="Classic Zinc Finger"/>
    <property type="match status" value="5"/>
</dbReference>
<dbReference type="PROSITE" id="PS51915">
    <property type="entry name" value="ZAD"/>
    <property type="match status" value="1"/>
</dbReference>
<name>A0A9P0C365_CHRIL</name>
<keyword evidence="6" id="KW-0238">DNA-binding</keyword>
<dbReference type="Pfam" id="PF00096">
    <property type="entry name" value="zf-C2H2"/>
    <property type="match status" value="4"/>
</dbReference>
<dbReference type="GO" id="GO:0008270">
    <property type="term" value="F:zinc ion binding"/>
    <property type="evidence" value="ECO:0007669"/>
    <property type="project" value="UniProtKB-UniRule"/>
</dbReference>
<reference evidence="12" key="1">
    <citation type="submission" date="2021-12" db="EMBL/GenBank/DDBJ databases">
        <authorList>
            <person name="King R."/>
        </authorList>
    </citation>
    <scope>NUCLEOTIDE SEQUENCE</scope>
</reference>
<dbReference type="FunFam" id="3.30.160.60:FF:000624">
    <property type="entry name" value="zinc finger protein 697"/>
    <property type="match status" value="1"/>
</dbReference>
<comment type="subcellular location">
    <subcellularLocation>
        <location evidence="1">Nucleus</location>
    </subcellularLocation>
</comment>
<dbReference type="FunFam" id="3.30.160.60:FF:001450">
    <property type="entry name" value="zinc finger protein 774"/>
    <property type="match status" value="1"/>
</dbReference>
<dbReference type="EMBL" id="LR824010">
    <property type="protein sequence ID" value="CAH0625357.1"/>
    <property type="molecule type" value="Genomic_DNA"/>
</dbReference>
<evidence type="ECO:0000259" key="11">
    <source>
        <dbReference type="PROSITE" id="PS51915"/>
    </source>
</evidence>
<dbReference type="InterPro" id="IPR036236">
    <property type="entry name" value="Znf_C2H2_sf"/>
</dbReference>
<feature type="binding site" evidence="9">
    <location>
        <position position="5"/>
    </location>
    <ligand>
        <name>Zn(2+)</name>
        <dbReference type="ChEBI" id="CHEBI:29105"/>
    </ligand>
</feature>
<dbReference type="PROSITE" id="PS50157">
    <property type="entry name" value="ZINC_FINGER_C2H2_2"/>
    <property type="match status" value="5"/>
</dbReference>
<evidence type="ECO:0000256" key="1">
    <source>
        <dbReference type="ARBA" id="ARBA00004123"/>
    </source>
</evidence>
<dbReference type="InterPro" id="IPR012934">
    <property type="entry name" value="Znf_AD"/>
</dbReference>
<evidence type="ECO:0000256" key="8">
    <source>
        <dbReference type="PROSITE-ProRule" id="PRU00042"/>
    </source>
</evidence>
<organism evidence="12 13">
    <name type="scientific">Chrysodeixis includens</name>
    <name type="common">Soybean looper</name>
    <name type="synonym">Pseudoplusia includens</name>
    <dbReference type="NCBI Taxonomy" id="689277"/>
    <lineage>
        <taxon>Eukaryota</taxon>
        <taxon>Metazoa</taxon>
        <taxon>Ecdysozoa</taxon>
        <taxon>Arthropoda</taxon>
        <taxon>Hexapoda</taxon>
        <taxon>Insecta</taxon>
        <taxon>Pterygota</taxon>
        <taxon>Neoptera</taxon>
        <taxon>Endopterygota</taxon>
        <taxon>Lepidoptera</taxon>
        <taxon>Glossata</taxon>
        <taxon>Ditrysia</taxon>
        <taxon>Noctuoidea</taxon>
        <taxon>Noctuidae</taxon>
        <taxon>Plusiinae</taxon>
        <taxon>Chrysodeixis</taxon>
    </lineage>
</organism>
<accession>A0A9P0C365</accession>
<keyword evidence="3" id="KW-0677">Repeat</keyword>
<feature type="domain" description="C2H2-type" evidence="10">
    <location>
        <begin position="656"/>
        <end position="683"/>
    </location>
</feature>